<organism evidence="1 2">
    <name type="scientific">Hevea brasiliensis</name>
    <name type="common">Para rubber tree</name>
    <name type="synonym">Siphonia brasiliensis</name>
    <dbReference type="NCBI Taxonomy" id="3981"/>
    <lineage>
        <taxon>Eukaryota</taxon>
        <taxon>Viridiplantae</taxon>
        <taxon>Streptophyta</taxon>
        <taxon>Embryophyta</taxon>
        <taxon>Tracheophyta</taxon>
        <taxon>Spermatophyta</taxon>
        <taxon>Magnoliopsida</taxon>
        <taxon>eudicotyledons</taxon>
        <taxon>Gunneridae</taxon>
        <taxon>Pentapetalae</taxon>
        <taxon>rosids</taxon>
        <taxon>fabids</taxon>
        <taxon>Malpighiales</taxon>
        <taxon>Euphorbiaceae</taxon>
        <taxon>Crotonoideae</taxon>
        <taxon>Micrandreae</taxon>
        <taxon>Hevea</taxon>
    </lineage>
</organism>
<name>A0A6A6NFC2_HEVBR</name>
<keyword evidence="2" id="KW-1185">Reference proteome</keyword>
<dbReference type="AlphaFoldDB" id="A0A6A6NFC2"/>
<reference evidence="1 2" key="1">
    <citation type="journal article" date="2020" name="Mol. Plant">
        <title>The Chromosome-Based Rubber Tree Genome Provides New Insights into Spurge Genome Evolution and Rubber Biosynthesis.</title>
        <authorList>
            <person name="Liu J."/>
            <person name="Shi C."/>
            <person name="Shi C.C."/>
            <person name="Li W."/>
            <person name="Zhang Q.J."/>
            <person name="Zhang Y."/>
            <person name="Li K."/>
            <person name="Lu H.F."/>
            <person name="Shi C."/>
            <person name="Zhu S.T."/>
            <person name="Xiao Z.Y."/>
            <person name="Nan H."/>
            <person name="Yue Y."/>
            <person name="Zhu X.G."/>
            <person name="Wu Y."/>
            <person name="Hong X.N."/>
            <person name="Fan G.Y."/>
            <person name="Tong Y."/>
            <person name="Zhang D."/>
            <person name="Mao C.L."/>
            <person name="Liu Y.L."/>
            <person name="Hao S.J."/>
            <person name="Liu W.Q."/>
            <person name="Lv M.Q."/>
            <person name="Zhang H.B."/>
            <person name="Liu Y."/>
            <person name="Hu-Tang G.R."/>
            <person name="Wang J.P."/>
            <person name="Wang J.H."/>
            <person name="Sun Y.H."/>
            <person name="Ni S.B."/>
            <person name="Chen W.B."/>
            <person name="Zhang X.C."/>
            <person name="Jiao Y.N."/>
            <person name="Eichler E.E."/>
            <person name="Li G.H."/>
            <person name="Liu X."/>
            <person name="Gao L.Z."/>
        </authorList>
    </citation>
    <scope>NUCLEOTIDE SEQUENCE [LARGE SCALE GENOMIC DNA]</scope>
    <source>
        <strain evidence="2">cv. GT1</strain>
        <tissue evidence="1">Leaf</tissue>
    </source>
</reference>
<proteinExistence type="predicted"/>
<accession>A0A6A6NFC2</accession>
<dbReference type="EMBL" id="JAAGAX010000001">
    <property type="protein sequence ID" value="KAF2323849.1"/>
    <property type="molecule type" value="Genomic_DNA"/>
</dbReference>
<comment type="caution">
    <text evidence="1">The sequence shown here is derived from an EMBL/GenBank/DDBJ whole genome shotgun (WGS) entry which is preliminary data.</text>
</comment>
<evidence type="ECO:0000313" key="2">
    <source>
        <dbReference type="Proteomes" id="UP000467840"/>
    </source>
</evidence>
<sequence>MWKVALDVLPTKGMLQRRIELIQVECALCGKPFNPQAVAACASNMLEDMGENRTVHLARPTILTSWFPPAGLVKMNSDAGILGPNMIGLGVIFCDSSGALLAEGLRVTGVPIILRPLPYHSDCN</sequence>
<dbReference type="Proteomes" id="UP000467840">
    <property type="component" value="Chromosome 5"/>
</dbReference>
<gene>
    <name evidence="1" type="ORF">GH714_000822</name>
</gene>
<protein>
    <submittedName>
        <fullName evidence="1">Uncharacterized protein</fullName>
    </submittedName>
</protein>
<evidence type="ECO:0000313" key="1">
    <source>
        <dbReference type="EMBL" id="KAF2323849.1"/>
    </source>
</evidence>